<accession>A0AAV6SXH2</accession>
<feature type="coiled-coil region" evidence="8">
    <location>
        <begin position="211"/>
        <end position="238"/>
    </location>
</feature>
<reference evidence="12 13" key="1">
    <citation type="journal article" date="2021" name="Sci. Rep.">
        <title>Chromosome anchoring in Senegalese sole (Solea senegalensis) reveals sex-associated markers and genome rearrangements in flatfish.</title>
        <authorList>
            <person name="Guerrero-Cozar I."/>
            <person name="Gomez-Garrido J."/>
            <person name="Berbel C."/>
            <person name="Martinez-Blanch J.F."/>
            <person name="Alioto T."/>
            <person name="Claros M.G."/>
            <person name="Gagnaire P.A."/>
            <person name="Manchado M."/>
        </authorList>
    </citation>
    <scope>NUCLEOTIDE SEQUENCE [LARGE SCALE GENOMIC DNA]</scope>
    <source>
        <strain evidence="12">Sse05_10M</strain>
    </source>
</reference>
<keyword evidence="2" id="KW-0282">Flagellum</keyword>
<dbReference type="GO" id="GO:0031514">
    <property type="term" value="C:motile cilium"/>
    <property type="evidence" value="ECO:0007669"/>
    <property type="project" value="UniProtKB-SubCell"/>
</dbReference>
<dbReference type="PANTHER" id="PTHR15504">
    <property type="entry name" value="NASOPHARYNGEAL EPITHELIUM SPECIFIC PROTEIN 1"/>
    <property type="match status" value="1"/>
</dbReference>
<evidence type="ECO:0000259" key="11">
    <source>
        <dbReference type="Pfam" id="PF13868"/>
    </source>
</evidence>
<feature type="compositionally biased region" description="Polar residues" evidence="9">
    <location>
        <begin position="67"/>
        <end position="89"/>
    </location>
</feature>
<evidence type="ECO:0000256" key="5">
    <source>
        <dbReference type="ARBA" id="ARBA00023273"/>
    </source>
</evidence>
<dbReference type="PANTHER" id="PTHR15504:SF0">
    <property type="entry name" value="CILIA- AND FLAGELLA-ASSOCIATED PROTEIN 45"/>
    <property type="match status" value="1"/>
</dbReference>
<feature type="region of interest" description="Disordered" evidence="9">
    <location>
        <begin position="57"/>
        <end position="109"/>
    </location>
</feature>
<evidence type="ECO:0000256" key="9">
    <source>
        <dbReference type="SAM" id="MobiDB-lite"/>
    </source>
</evidence>
<name>A0AAV6SXH2_SOLSE</name>
<keyword evidence="13" id="KW-1185">Reference proteome</keyword>
<evidence type="ECO:0000259" key="10">
    <source>
        <dbReference type="Pfam" id="PF10545"/>
    </source>
</evidence>
<evidence type="ECO:0000256" key="4">
    <source>
        <dbReference type="ARBA" id="ARBA00023069"/>
    </source>
</evidence>
<comment type="similarity">
    <text evidence="6">Belongs to the CFAP45 family.</text>
</comment>
<dbReference type="AlphaFoldDB" id="A0AAV6SXH2"/>
<evidence type="ECO:0000256" key="3">
    <source>
        <dbReference type="ARBA" id="ARBA00023054"/>
    </source>
</evidence>
<feature type="domain" description="MADF" evidence="10">
    <location>
        <begin position="6"/>
        <end position="45"/>
    </location>
</feature>
<proteinExistence type="inferred from homology"/>
<comment type="subcellular location">
    <subcellularLocation>
        <location evidence="1">Cell projection</location>
        <location evidence="1">Cilium</location>
        <location evidence="1">Flagellum</location>
    </subcellularLocation>
</comment>
<evidence type="ECO:0000256" key="7">
    <source>
        <dbReference type="ARBA" id="ARBA00034142"/>
    </source>
</evidence>
<comment type="caution">
    <text evidence="12">The sequence shown here is derived from an EMBL/GenBank/DDBJ whole genome shotgun (WGS) entry which is preliminary data.</text>
</comment>
<keyword evidence="3 8" id="KW-0175">Coiled coil</keyword>
<dbReference type="InterPro" id="IPR033253">
    <property type="entry name" value="CFAP45"/>
</dbReference>
<dbReference type="InterPro" id="IPR043597">
    <property type="entry name" value="TPH_dom"/>
</dbReference>
<organism evidence="12 13">
    <name type="scientific">Solea senegalensis</name>
    <name type="common">Senegalese sole</name>
    <dbReference type="NCBI Taxonomy" id="28829"/>
    <lineage>
        <taxon>Eukaryota</taxon>
        <taxon>Metazoa</taxon>
        <taxon>Chordata</taxon>
        <taxon>Craniata</taxon>
        <taxon>Vertebrata</taxon>
        <taxon>Euteleostomi</taxon>
        <taxon>Actinopterygii</taxon>
        <taxon>Neopterygii</taxon>
        <taxon>Teleostei</taxon>
        <taxon>Neoteleostei</taxon>
        <taxon>Acanthomorphata</taxon>
        <taxon>Carangaria</taxon>
        <taxon>Pleuronectiformes</taxon>
        <taxon>Pleuronectoidei</taxon>
        <taxon>Soleidae</taxon>
        <taxon>Solea</taxon>
    </lineage>
</organism>
<gene>
    <name evidence="12" type="ORF">JOB18_005959</name>
</gene>
<dbReference type="Proteomes" id="UP000693946">
    <property type="component" value="Linkage Group LG10"/>
</dbReference>
<evidence type="ECO:0000256" key="2">
    <source>
        <dbReference type="ARBA" id="ARBA00022846"/>
    </source>
</evidence>
<dbReference type="InterPro" id="IPR006578">
    <property type="entry name" value="MADF-dom"/>
</dbReference>
<protein>
    <recommendedName>
        <fullName evidence="7">Cilia- and flagella-associated protein 45</fullName>
    </recommendedName>
</protein>
<dbReference type="Pfam" id="PF13868">
    <property type="entry name" value="TPH"/>
    <property type="match status" value="1"/>
</dbReference>
<evidence type="ECO:0000256" key="6">
    <source>
        <dbReference type="ARBA" id="ARBA00034116"/>
    </source>
</evidence>
<sequence>MDDERLIMEVEKYKILYDTTDPYYKDNVRKDKAWFLIAGVLGVDACLWQKSILMTSTGSPGNPRYTGHTQASTSKVSMRQKATTTTQKGGVSHTKAPTSKKRPKPQDQEFVRVITTTSKDTIIHNLRIPKGPPPSEILPTREDLTQAEESMKLHKLEATRRCEQSCADAAKIAQKVRQRTLGRAHHLMMEQEYDIRNLNSLIIGAKYDALNEAKMKENKELRDKFIKEEKDLEAMDNLTIKRYWEAIEDRERRQRQFRIDRRMRIVEQIEQNLEVKRRENETKMLEGQHIRQENERRRQQIILDKKRKRVEDRRMHEENMQVNEIIMSKDKRRKEELLADMIHMEHVRRNIEKADRYDEEQRQIRAEKDRLFNESLEQSVKERKLFFKAKKEEEDMEKNWRDYYHMQRTSHVSDHTKNKLDQLKVSGLPEIYYHNVERGSGVGSQNEQRHTNADTIGQARMPRIQKMKTAQCWSYI</sequence>
<dbReference type="EMBL" id="JAGKHQ010000002">
    <property type="protein sequence ID" value="KAG7521738.1"/>
    <property type="molecule type" value="Genomic_DNA"/>
</dbReference>
<dbReference type="Pfam" id="PF10545">
    <property type="entry name" value="MADF_DNA_bdg"/>
    <property type="match status" value="1"/>
</dbReference>
<keyword evidence="4" id="KW-0969">Cilium</keyword>
<feature type="domain" description="Trichohyalin-plectin-homology" evidence="11">
    <location>
        <begin position="188"/>
        <end position="384"/>
    </location>
</feature>
<evidence type="ECO:0000313" key="12">
    <source>
        <dbReference type="EMBL" id="KAG7521738.1"/>
    </source>
</evidence>
<evidence type="ECO:0000256" key="8">
    <source>
        <dbReference type="SAM" id="Coils"/>
    </source>
</evidence>
<evidence type="ECO:0000313" key="13">
    <source>
        <dbReference type="Proteomes" id="UP000693946"/>
    </source>
</evidence>
<evidence type="ECO:0000256" key="1">
    <source>
        <dbReference type="ARBA" id="ARBA00004230"/>
    </source>
</evidence>
<keyword evidence="5" id="KW-0966">Cell projection</keyword>